<comment type="caution">
    <text evidence="2">The sequence shown here is derived from an EMBL/GenBank/DDBJ whole genome shotgun (WGS) entry which is preliminary data.</text>
</comment>
<dbReference type="InParanoid" id="A0A200R334"/>
<dbReference type="OrthoDB" id="17317at2759"/>
<dbReference type="InterPro" id="IPR023393">
    <property type="entry name" value="START-like_dom_sf"/>
</dbReference>
<evidence type="ECO:0008006" key="4">
    <source>
        <dbReference type="Google" id="ProtNLM"/>
    </source>
</evidence>
<dbReference type="PANTHER" id="PTHR34560:SF1">
    <property type="entry name" value="START DOMAIN-CONTAINING PROTEIN"/>
    <property type="match status" value="1"/>
</dbReference>
<gene>
    <name evidence="2" type="ORF">BVC80_9045g9</name>
</gene>
<organism evidence="2 3">
    <name type="scientific">Macleaya cordata</name>
    <name type="common">Five-seeded plume-poppy</name>
    <name type="synonym">Bocconia cordata</name>
    <dbReference type="NCBI Taxonomy" id="56857"/>
    <lineage>
        <taxon>Eukaryota</taxon>
        <taxon>Viridiplantae</taxon>
        <taxon>Streptophyta</taxon>
        <taxon>Embryophyta</taxon>
        <taxon>Tracheophyta</taxon>
        <taxon>Spermatophyta</taxon>
        <taxon>Magnoliopsida</taxon>
        <taxon>Ranunculales</taxon>
        <taxon>Papaveraceae</taxon>
        <taxon>Papaveroideae</taxon>
        <taxon>Macleaya</taxon>
    </lineage>
</organism>
<dbReference type="Proteomes" id="UP000195402">
    <property type="component" value="Unassembled WGS sequence"/>
</dbReference>
<dbReference type="Gene3D" id="3.30.530.20">
    <property type="match status" value="1"/>
</dbReference>
<sequence>MATRRPKISEFREKLDRTLACQELVNEESIKMLVKRQISLSSQSDLHETNENVLGKRSMEVKNFLDMMRSASGDHHNKLHGDWKVKEDNDEYRVMYREGPPGTPFHILLVEGYADAPMDVCLCAAWETTLYKKWWPQITIPTFKILADNCLQKIRIGEHLSLVRMKVTWPLSAREVIVHYFELEYLEEDLIIGLLTTVPDIDNVKKHTHGFSNEGIPKAKDIVRMDFIGGTAMKKLSQNKTYFRTIGSMDIKLDFVPTWLINFIARQLMGGACKLYKKTVASVAKGDEDFEEALKDPLYVRIREGLNSGKNLKNNSELKVSESGKSAILSEQYAIEEEEEEIEPDSDSEGKEKEEIEPESDLERNENLMDHSTTAQAIEQCHGNGSNENKFSISPDVQEALGMLDNVIEMVQKGEIGNQTGFGFECVSQEVLNLEQIVAKVGSTSSTNGALEMDNISKCLDEAKNDSDAHNSRFARPANPSREVYGNQIAPASPLQGTVILTNNQNVALISSQEYEEVGVKVNATNEGNVNGGKEKLGQKKKWRYSCLHFSSNLT</sequence>
<feature type="compositionally biased region" description="Acidic residues" evidence="1">
    <location>
        <begin position="334"/>
        <end position="347"/>
    </location>
</feature>
<accession>A0A200R334</accession>
<evidence type="ECO:0000313" key="3">
    <source>
        <dbReference type="Proteomes" id="UP000195402"/>
    </source>
</evidence>
<dbReference type="OMA" id="WPQITIP"/>
<protein>
    <recommendedName>
        <fullName evidence="4">START-like domain</fullName>
    </recommendedName>
</protein>
<dbReference type="PANTHER" id="PTHR34560">
    <property type="entry name" value="POLYKETIDE CYCLASE/DEHYDRASE/LIPID TRANSPORT SUPERFAMILY PROTEIN"/>
    <property type="match status" value="1"/>
</dbReference>
<dbReference type="STRING" id="56857.A0A200R334"/>
<dbReference type="FunCoup" id="A0A200R334">
    <property type="interactions" value="336"/>
</dbReference>
<proteinExistence type="predicted"/>
<keyword evidence="3" id="KW-1185">Reference proteome</keyword>
<feature type="region of interest" description="Disordered" evidence="1">
    <location>
        <begin position="332"/>
        <end position="366"/>
    </location>
</feature>
<name>A0A200R334_MACCD</name>
<dbReference type="SUPFAM" id="SSF55961">
    <property type="entry name" value="Bet v1-like"/>
    <property type="match status" value="1"/>
</dbReference>
<dbReference type="EMBL" id="MVGT01000452">
    <property type="protein sequence ID" value="OVA17121.1"/>
    <property type="molecule type" value="Genomic_DNA"/>
</dbReference>
<dbReference type="AlphaFoldDB" id="A0A200R334"/>
<reference evidence="2 3" key="1">
    <citation type="journal article" date="2017" name="Mol. Plant">
        <title>The Genome of Medicinal Plant Macleaya cordata Provides New Insights into Benzylisoquinoline Alkaloids Metabolism.</title>
        <authorList>
            <person name="Liu X."/>
            <person name="Liu Y."/>
            <person name="Huang P."/>
            <person name="Ma Y."/>
            <person name="Qing Z."/>
            <person name="Tang Q."/>
            <person name="Cao H."/>
            <person name="Cheng P."/>
            <person name="Zheng Y."/>
            <person name="Yuan Z."/>
            <person name="Zhou Y."/>
            <person name="Liu J."/>
            <person name="Tang Z."/>
            <person name="Zhuo Y."/>
            <person name="Zhang Y."/>
            <person name="Yu L."/>
            <person name="Huang J."/>
            <person name="Yang P."/>
            <person name="Peng Q."/>
            <person name="Zhang J."/>
            <person name="Jiang W."/>
            <person name="Zhang Z."/>
            <person name="Lin K."/>
            <person name="Ro D.K."/>
            <person name="Chen X."/>
            <person name="Xiong X."/>
            <person name="Shang Y."/>
            <person name="Huang S."/>
            <person name="Zeng J."/>
        </authorList>
    </citation>
    <scope>NUCLEOTIDE SEQUENCE [LARGE SCALE GENOMIC DNA]</scope>
    <source>
        <strain evidence="3">cv. BLH2017</strain>
        <tissue evidence="2">Root</tissue>
    </source>
</reference>
<evidence type="ECO:0000256" key="1">
    <source>
        <dbReference type="SAM" id="MobiDB-lite"/>
    </source>
</evidence>
<evidence type="ECO:0000313" key="2">
    <source>
        <dbReference type="EMBL" id="OVA17121.1"/>
    </source>
</evidence>